<proteinExistence type="predicted"/>
<comment type="caution">
    <text evidence="1">The sequence shown here is derived from an EMBL/GenBank/DDBJ whole genome shotgun (WGS) entry which is preliminary data.</text>
</comment>
<evidence type="ECO:0000313" key="1">
    <source>
        <dbReference type="EMBL" id="TWT85548.1"/>
    </source>
</evidence>
<protein>
    <submittedName>
        <fullName evidence="1">Uncharacterized protein</fullName>
    </submittedName>
</protein>
<evidence type="ECO:0000313" key="2">
    <source>
        <dbReference type="Proteomes" id="UP000318478"/>
    </source>
</evidence>
<gene>
    <name evidence="1" type="ORF">Pla123a_03550</name>
</gene>
<accession>A0A5C5ZEG1</accession>
<name>A0A5C5ZEG1_9BACT</name>
<keyword evidence="2" id="KW-1185">Reference proteome</keyword>
<dbReference type="AlphaFoldDB" id="A0A5C5ZEG1"/>
<organism evidence="1 2">
    <name type="scientific">Posidoniimonas polymericola</name>
    <dbReference type="NCBI Taxonomy" id="2528002"/>
    <lineage>
        <taxon>Bacteria</taxon>
        <taxon>Pseudomonadati</taxon>
        <taxon>Planctomycetota</taxon>
        <taxon>Planctomycetia</taxon>
        <taxon>Pirellulales</taxon>
        <taxon>Lacipirellulaceae</taxon>
        <taxon>Posidoniimonas</taxon>
    </lineage>
</organism>
<dbReference type="Proteomes" id="UP000318478">
    <property type="component" value="Unassembled WGS sequence"/>
</dbReference>
<dbReference type="EMBL" id="SJPO01000001">
    <property type="protein sequence ID" value="TWT85548.1"/>
    <property type="molecule type" value="Genomic_DNA"/>
</dbReference>
<sequence>MPRPNHLAFSDIKLAGPSKKPGVSVLFRSDEEIDALICLLEGLKGATDGFAHCHLQDHSMQGGPMHKAAAEVYFNAPSVRTNQNEIELRDTLIAEFGSGR</sequence>
<dbReference type="RefSeq" id="WP_146583807.1">
    <property type="nucleotide sequence ID" value="NZ_SJPO01000001.1"/>
</dbReference>
<reference evidence="1 2" key="1">
    <citation type="submission" date="2019-02" db="EMBL/GenBank/DDBJ databases">
        <title>Deep-cultivation of Planctomycetes and their phenomic and genomic characterization uncovers novel biology.</title>
        <authorList>
            <person name="Wiegand S."/>
            <person name="Jogler M."/>
            <person name="Boedeker C."/>
            <person name="Pinto D."/>
            <person name="Vollmers J."/>
            <person name="Rivas-Marin E."/>
            <person name="Kohn T."/>
            <person name="Peeters S.H."/>
            <person name="Heuer A."/>
            <person name="Rast P."/>
            <person name="Oberbeckmann S."/>
            <person name="Bunk B."/>
            <person name="Jeske O."/>
            <person name="Meyerdierks A."/>
            <person name="Storesund J.E."/>
            <person name="Kallscheuer N."/>
            <person name="Luecker S."/>
            <person name="Lage O.M."/>
            <person name="Pohl T."/>
            <person name="Merkel B.J."/>
            <person name="Hornburger P."/>
            <person name="Mueller R.-W."/>
            <person name="Bruemmer F."/>
            <person name="Labrenz M."/>
            <person name="Spormann A.M."/>
            <person name="Op Den Camp H."/>
            <person name="Overmann J."/>
            <person name="Amann R."/>
            <person name="Jetten M.S.M."/>
            <person name="Mascher T."/>
            <person name="Medema M.H."/>
            <person name="Devos D.P."/>
            <person name="Kaster A.-K."/>
            <person name="Ovreas L."/>
            <person name="Rohde M."/>
            <person name="Galperin M.Y."/>
            <person name="Jogler C."/>
        </authorList>
    </citation>
    <scope>NUCLEOTIDE SEQUENCE [LARGE SCALE GENOMIC DNA]</scope>
    <source>
        <strain evidence="1 2">Pla123a</strain>
    </source>
</reference>